<dbReference type="EMBL" id="JBHTIS010003471">
    <property type="protein sequence ID" value="MFD1051288.1"/>
    <property type="molecule type" value="Genomic_DNA"/>
</dbReference>
<feature type="region of interest" description="Disordered" evidence="1">
    <location>
        <begin position="1"/>
        <end position="30"/>
    </location>
</feature>
<organism evidence="2 3">
    <name type="scientific">Kibdelosporangium lantanae</name>
    <dbReference type="NCBI Taxonomy" id="1497396"/>
    <lineage>
        <taxon>Bacteria</taxon>
        <taxon>Bacillati</taxon>
        <taxon>Actinomycetota</taxon>
        <taxon>Actinomycetes</taxon>
        <taxon>Pseudonocardiales</taxon>
        <taxon>Pseudonocardiaceae</taxon>
        <taxon>Kibdelosporangium</taxon>
    </lineage>
</organism>
<evidence type="ECO:0000313" key="2">
    <source>
        <dbReference type="EMBL" id="MFD1051288.1"/>
    </source>
</evidence>
<evidence type="ECO:0000256" key="1">
    <source>
        <dbReference type="SAM" id="MobiDB-lite"/>
    </source>
</evidence>
<gene>
    <name evidence="2" type="ORF">ACFQ1S_39985</name>
</gene>
<comment type="caution">
    <text evidence="2">The sequence shown here is derived from an EMBL/GenBank/DDBJ whole genome shotgun (WGS) entry which is preliminary data.</text>
</comment>
<keyword evidence="3" id="KW-1185">Reference proteome</keyword>
<sequence>VKVNTTDQTKVDTTPADPKSLLSNAARTSKDASTYKFEYKIDGSDKGAEGTGISAKGEIDVKNGRFKAESTMDAGGGNKLVFNVVVVGKDFYMKSATGGDKWMKTNLDDLSNSLPGASGRSQQSGKDPVSYLDKLKDYASSTPDGTDTVHGQAATRYKVVVDKDKVLAEAKDKDTADPVALMAAQGGESKIWLDSKGRLVKAFFGGTDGDGNAGSFNASL</sequence>
<feature type="non-terminal residue" evidence="2">
    <location>
        <position position="1"/>
    </location>
</feature>
<evidence type="ECO:0000313" key="3">
    <source>
        <dbReference type="Proteomes" id="UP001597045"/>
    </source>
</evidence>
<dbReference type="Proteomes" id="UP001597045">
    <property type="component" value="Unassembled WGS sequence"/>
</dbReference>
<reference evidence="3" key="1">
    <citation type="journal article" date="2019" name="Int. J. Syst. Evol. Microbiol.">
        <title>The Global Catalogue of Microorganisms (GCM) 10K type strain sequencing project: providing services to taxonomists for standard genome sequencing and annotation.</title>
        <authorList>
            <consortium name="The Broad Institute Genomics Platform"/>
            <consortium name="The Broad Institute Genome Sequencing Center for Infectious Disease"/>
            <person name="Wu L."/>
            <person name="Ma J."/>
        </authorList>
    </citation>
    <scope>NUCLEOTIDE SEQUENCE [LARGE SCALE GENOMIC DNA]</scope>
    <source>
        <strain evidence="3">JCM 31486</strain>
    </source>
</reference>
<feature type="non-terminal residue" evidence="2">
    <location>
        <position position="220"/>
    </location>
</feature>
<feature type="compositionally biased region" description="Polar residues" evidence="1">
    <location>
        <begin position="1"/>
        <end position="12"/>
    </location>
</feature>
<protein>
    <submittedName>
        <fullName evidence="2">Uncharacterized protein</fullName>
    </submittedName>
</protein>
<proteinExistence type="predicted"/>
<name>A0ABW3MKX5_9PSEU</name>
<accession>A0ABW3MKX5</accession>
<dbReference type="Gene3D" id="2.50.20.20">
    <property type="match status" value="1"/>
</dbReference>